<proteinExistence type="predicted"/>
<sequence length="197" mass="20601">MDREEVVCCYISLLINRLTDDIHNTPKCGPTNRNSDGRAGVEHALAANEPLGPVHGDGAHHVLPEMLRHLEHEADVVVEHLQRGQDRGQALVEPHVHDGANHLAHLPDGASARELIGDLAAPGGLARRGGRRGGRLRRGGRRVGGGGAVQEEARGGRAAVGVERRAARARGRGGGAEAGGGAEDGGEGPAGRHGRRR</sequence>
<feature type="compositionally biased region" description="Basic residues" evidence="1">
    <location>
        <begin position="128"/>
        <end position="141"/>
    </location>
</feature>
<name>A0A0P0V6T8_ORYSJ</name>
<dbReference type="InParanoid" id="A0A0P0V6T8"/>
<protein>
    <submittedName>
        <fullName evidence="2">Os01g0685850 protein</fullName>
    </submittedName>
</protein>
<evidence type="ECO:0000256" key="1">
    <source>
        <dbReference type="SAM" id="MobiDB-lite"/>
    </source>
</evidence>
<feature type="region of interest" description="Disordered" evidence="1">
    <location>
        <begin position="122"/>
        <end position="197"/>
    </location>
</feature>
<reference evidence="2 3" key="2">
    <citation type="journal article" date="2013" name="Plant Cell Physiol.">
        <title>Rice Annotation Project Database (RAP-DB): an integrative and interactive database for rice genomics.</title>
        <authorList>
            <person name="Sakai H."/>
            <person name="Lee S.S."/>
            <person name="Tanaka T."/>
            <person name="Numa H."/>
            <person name="Kim J."/>
            <person name="Kawahara Y."/>
            <person name="Wakimoto H."/>
            <person name="Yang C.C."/>
            <person name="Iwamoto M."/>
            <person name="Abe T."/>
            <person name="Yamada Y."/>
            <person name="Muto A."/>
            <person name="Inokuchi H."/>
            <person name="Ikemura T."/>
            <person name="Matsumoto T."/>
            <person name="Sasaki T."/>
            <person name="Itoh T."/>
        </authorList>
    </citation>
    <scope>NUCLEOTIDE SEQUENCE [LARGE SCALE GENOMIC DNA]</scope>
    <source>
        <strain evidence="3">cv. Nipponbare</strain>
    </source>
</reference>
<keyword evidence="3" id="KW-1185">Reference proteome</keyword>
<dbReference type="eggNOG" id="ENOG502T1YN">
    <property type="taxonomic scope" value="Eukaryota"/>
</dbReference>
<reference evidence="2 3" key="3">
    <citation type="journal article" date="2013" name="Rice">
        <title>Improvement of the Oryza sativa Nipponbare reference genome using next generation sequence and optical map data.</title>
        <authorList>
            <person name="Kawahara Y."/>
            <person name="de la Bastide M."/>
            <person name="Hamilton J.P."/>
            <person name="Kanamori H."/>
            <person name="McCombie W.R."/>
            <person name="Ouyang S."/>
            <person name="Schwartz D.C."/>
            <person name="Tanaka T."/>
            <person name="Wu J."/>
            <person name="Zhou S."/>
            <person name="Childs K.L."/>
            <person name="Davidson R.M."/>
            <person name="Lin H."/>
            <person name="Quesada-Ocampo L."/>
            <person name="Vaillancourt B."/>
            <person name="Sakai H."/>
            <person name="Lee S.S."/>
            <person name="Kim J."/>
            <person name="Numa H."/>
            <person name="Itoh T."/>
            <person name="Buell C.R."/>
            <person name="Matsumoto T."/>
        </authorList>
    </citation>
    <scope>NUCLEOTIDE SEQUENCE [LARGE SCALE GENOMIC DNA]</scope>
    <source>
        <strain evidence="3">cv. Nipponbare</strain>
    </source>
</reference>
<accession>A0A0P0V6T8</accession>
<dbReference type="Proteomes" id="UP000059680">
    <property type="component" value="Chromosome 1"/>
</dbReference>
<gene>
    <name evidence="2" type="ordered locus">Os01g0685850</name>
    <name evidence="2" type="ORF">OSNPB_010685850</name>
</gene>
<organism evidence="2 3">
    <name type="scientific">Oryza sativa subsp. japonica</name>
    <name type="common">Rice</name>
    <dbReference type="NCBI Taxonomy" id="39947"/>
    <lineage>
        <taxon>Eukaryota</taxon>
        <taxon>Viridiplantae</taxon>
        <taxon>Streptophyta</taxon>
        <taxon>Embryophyta</taxon>
        <taxon>Tracheophyta</taxon>
        <taxon>Spermatophyta</taxon>
        <taxon>Magnoliopsida</taxon>
        <taxon>Liliopsida</taxon>
        <taxon>Poales</taxon>
        <taxon>Poaceae</taxon>
        <taxon>BOP clade</taxon>
        <taxon>Oryzoideae</taxon>
        <taxon>Oryzeae</taxon>
        <taxon>Oryzinae</taxon>
        <taxon>Oryza</taxon>
        <taxon>Oryza sativa</taxon>
    </lineage>
</organism>
<dbReference type="AlphaFoldDB" id="A0A0P0V6T8"/>
<feature type="non-terminal residue" evidence="2">
    <location>
        <position position="1"/>
    </location>
</feature>
<reference evidence="3" key="1">
    <citation type="journal article" date="2005" name="Nature">
        <title>The map-based sequence of the rice genome.</title>
        <authorList>
            <consortium name="International rice genome sequencing project (IRGSP)"/>
            <person name="Matsumoto T."/>
            <person name="Wu J."/>
            <person name="Kanamori H."/>
            <person name="Katayose Y."/>
            <person name="Fujisawa M."/>
            <person name="Namiki N."/>
            <person name="Mizuno H."/>
            <person name="Yamamoto K."/>
            <person name="Antonio B.A."/>
            <person name="Baba T."/>
            <person name="Sakata K."/>
            <person name="Nagamura Y."/>
            <person name="Aoki H."/>
            <person name="Arikawa K."/>
            <person name="Arita K."/>
            <person name="Bito T."/>
            <person name="Chiden Y."/>
            <person name="Fujitsuka N."/>
            <person name="Fukunaka R."/>
            <person name="Hamada M."/>
            <person name="Harada C."/>
            <person name="Hayashi A."/>
            <person name="Hijishita S."/>
            <person name="Honda M."/>
            <person name="Hosokawa S."/>
            <person name="Ichikawa Y."/>
            <person name="Idonuma A."/>
            <person name="Iijima M."/>
            <person name="Ikeda M."/>
            <person name="Ikeno M."/>
            <person name="Ito K."/>
            <person name="Ito S."/>
            <person name="Ito T."/>
            <person name="Ito Y."/>
            <person name="Ito Y."/>
            <person name="Iwabuchi A."/>
            <person name="Kamiya K."/>
            <person name="Karasawa W."/>
            <person name="Kurita K."/>
            <person name="Katagiri S."/>
            <person name="Kikuta A."/>
            <person name="Kobayashi H."/>
            <person name="Kobayashi N."/>
            <person name="Machita K."/>
            <person name="Maehara T."/>
            <person name="Masukawa M."/>
            <person name="Mizubayashi T."/>
            <person name="Mukai Y."/>
            <person name="Nagasaki H."/>
            <person name="Nagata Y."/>
            <person name="Naito S."/>
            <person name="Nakashima M."/>
            <person name="Nakama Y."/>
            <person name="Nakamichi Y."/>
            <person name="Nakamura M."/>
            <person name="Meguro A."/>
            <person name="Negishi M."/>
            <person name="Ohta I."/>
            <person name="Ohta T."/>
            <person name="Okamoto M."/>
            <person name="Ono N."/>
            <person name="Saji S."/>
            <person name="Sakaguchi M."/>
            <person name="Sakai K."/>
            <person name="Shibata M."/>
            <person name="Shimokawa T."/>
            <person name="Song J."/>
            <person name="Takazaki Y."/>
            <person name="Terasawa K."/>
            <person name="Tsugane M."/>
            <person name="Tsuji K."/>
            <person name="Ueda S."/>
            <person name="Waki K."/>
            <person name="Yamagata H."/>
            <person name="Yamamoto M."/>
            <person name="Yamamoto S."/>
            <person name="Yamane H."/>
            <person name="Yoshiki S."/>
            <person name="Yoshihara R."/>
            <person name="Yukawa K."/>
            <person name="Zhong H."/>
            <person name="Yano M."/>
            <person name="Yuan Q."/>
            <person name="Ouyang S."/>
            <person name="Liu J."/>
            <person name="Jones K.M."/>
            <person name="Gansberger K."/>
            <person name="Moffat K."/>
            <person name="Hill J."/>
            <person name="Bera J."/>
            <person name="Fadrosh D."/>
            <person name="Jin S."/>
            <person name="Johri S."/>
            <person name="Kim M."/>
            <person name="Overton L."/>
            <person name="Reardon M."/>
            <person name="Tsitrin T."/>
            <person name="Vuong H."/>
            <person name="Weaver B."/>
            <person name="Ciecko A."/>
            <person name="Tallon L."/>
            <person name="Jackson J."/>
            <person name="Pai G."/>
            <person name="Aken S.V."/>
            <person name="Utterback T."/>
            <person name="Reidmuller S."/>
            <person name="Feldblyum T."/>
            <person name="Hsiao J."/>
            <person name="Zismann V."/>
            <person name="Iobst S."/>
            <person name="de Vazeille A.R."/>
            <person name="Buell C.R."/>
            <person name="Ying K."/>
            <person name="Li Y."/>
            <person name="Lu T."/>
            <person name="Huang Y."/>
            <person name="Zhao Q."/>
            <person name="Feng Q."/>
            <person name="Zhang L."/>
            <person name="Zhu J."/>
            <person name="Weng Q."/>
            <person name="Mu J."/>
            <person name="Lu Y."/>
            <person name="Fan D."/>
            <person name="Liu Y."/>
            <person name="Guan J."/>
            <person name="Zhang Y."/>
            <person name="Yu S."/>
            <person name="Liu X."/>
            <person name="Zhang Y."/>
            <person name="Hong G."/>
            <person name="Han B."/>
            <person name="Choisne N."/>
            <person name="Demange N."/>
            <person name="Orjeda G."/>
            <person name="Samain S."/>
            <person name="Cattolico L."/>
            <person name="Pelletier E."/>
            <person name="Couloux A."/>
            <person name="Segurens B."/>
            <person name="Wincker P."/>
            <person name="D'Hont A."/>
            <person name="Scarpelli C."/>
            <person name="Weissenbach J."/>
            <person name="Salanoubat M."/>
            <person name="Quetier F."/>
            <person name="Yu Y."/>
            <person name="Kim H.R."/>
            <person name="Rambo T."/>
            <person name="Currie J."/>
            <person name="Collura K."/>
            <person name="Luo M."/>
            <person name="Yang T."/>
            <person name="Ammiraju J.S.S."/>
            <person name="Engler F."/>
            <person name="Soderlund C."/>
            <person name="Wing R.A."/>
            <person name="Palmer L.E."/>
            <person name="de la Bastide M."/>
            <person name="Spiegel L."/>
            <person name="Nascimento L."/>
            <person name="Zutavern T."/>
            <person name="O'Shaughnessy A."/>
            <person name="Dike S."/>
            <person name="Dedhia N."/>
            <person name="Preston R."/>
            <person name="Balija V."/>
            <person name="McCombie W.R."/>
            <person name="Chow T."/>
            <person name="Chen H."/>
            <person name="Chung M."/>
            <person name="Chen C."/>
            <person name="Shaw J."/>
            <person name="Wu H."/>
            <person name="Hsiao K."/>
            <person name="Chao Y."/>
            <person name="Chu M."/>
            <person name="Cheng C."/>
            <person name="Hour A."/>
            <person name="Lee P."/>
            <person name="Lin S."/>
            <person name="Lin Y."/>
            <person name="Liou J."/>
            <person name="Liu S."/>
            <person name="Hsing Y."/>
            <person name="Raghuvanshi S."/>
            <person name="Mohanty A."/>
            <person name="Bharti A.K."/>
            <person name="Gaur A."/>
            <person name="Gupta V."/>
            <person name="Kumar D."/>
            <person name="Ravi V."/>
            <person name="Vij S."/>
            <person name="Kapur A."/>
            <person name="Khurana P."/>
            <person name="Khurana P."/>
            <person name="Khurana J.P."/>
            <person name="Tyagi A.K."/>
            <person name="Gaikwad K."/>
            <person name="Singh A."/>
            <person name="Dalal V."/>
            <person name="Srivastava S."/>
            <person name="Dixit A."/>
            <person name="Pal A.K."/>
            <person name="Ghazi I.A."/>
            <person name="Yadav M."/>
            <person name="Pandit A."/>
            <person name="Bhargava A."/>
            <person name="Sureshbabu K."/>
            <person name="Batra K."/>
            <person name="Sharma T.R."/>
            <person name="Mohapatra T."/>
            <person name="Singh N.K."/>
            <person name="Messing J."/>
            <person name="Nelson A.B."/>
            <person name="Fuks G."/>
            <person name="Kavchok S."/>
            <person name="Keizer G."/>
            <person name="Linton E."/>
            <person name="Llaca V."/>
            <person name="Song R."/>
            <person name="Tanyolac B."/>
            <person name="Young S."/>
            <person name="Ho-Il K."/>
            <person name="Hahn J.H."/>
            <person name="Sangsakoo G."/>
            <person name="Vanavichit A."/>
            <person name="de Mattos Luiz.A.T."/>
            <person name="Zimmer P.D."/>
            <person name="Malone G."/>
            <person name="Dellagostin O."/>
            <person name="de Oliveira A.C."/>
            <person name="Bevan M."/>
            <person name="Bancroft I."/>
            <person name="Minx P."/>
            <person name="Cordum H."/>
            <person name="Wilson R."/>
            <person name="Cheng Z."/>
            <person name="Jin W."/>
            <person name="Jiang J."/>
            <person name="Leong S.A."/>
            <person name="Iwama H."/>
            <person name="Gojobori T."/>
            <person name="Itoh T."/>
            <person name="Niimura Y."/>
            <person name="Fujii Y."/>
            <person name="Habara T."/>
            <person name="Sakai H."/>
            <person name="Sato Y."/>
            <person name="Wilson G."/>
            <person name="Kumar K."/>
            <person name="McCouch S."/>
            <person name="Juretic N."/>
            <person name="Hoen D."/>
            <person name="Wright S."/>
            <person name="Bruskiewich R."/>
            <person name="Bureau T."/>
            <person name="Miyao A."/>
            <person name="Hirochika H."/>
            <person name="Nishikawa T."/>
            <person name="Kadowaki K."/>
            <person name="Sugiura M."/>
            <person name="Burr B."/>
            <person name="Sasaki T."/>
        </authorList>
    </citation>
    <scope>NUCLEOTIDE SEQUENCE [LARGE SCALE GENOMIC DNA]</scope>
    <source>
        <strain evidence="3">cv. Nipponbare</strain>
    </source>
</reference>
<evidence type="ECO:0000313" key="3">
    <source>
        <dbReference type="Proteomes" id="UP000059680"/>
    </source>
</evidence>
<evidence type="ECO:0000313" key="2">
    <source>
        <dbReference type="EMBL" id="BAS73746.1"/>
    </source>
</evidence>
<feature type="compositionally biased region" description="Gly residues" evidence="1">
    <location>
        <begin position="172"/>
        <end position="191"/>
    </location>
</feature>
<dbReference type="PaxDb" id="39947-A0A0P0V6T8"/>
<dbReference type="EMBL" id="AP014957">
    <property type="protein sequence ID" value="BAS73746.1"/>
    <property type="molecule type" value="Genomic_DNA"/>
</dbReference>